<proteinExistence type="predicted"/>
<dbReference type="InterPro" id="IPR027624">
    <property type="entry name" value="TOMM_cyclo_SagD"/>
</dbReference>
<reference evidence="3 4" key="1">
    <citation type="submission" date="2024-09" db="EMBL/GenBank/DDBJ databases">
        <authorList>
            <person name="Sun Q."/>
            <person name="Mori K."/>
        </authorList>
    </citation>
    <scope>NUCLEOTIDE SEQUENCE [LARGE SCALE GENOMIC DNA]</scope>
    <source>
        <strain evidence="3 4">JCM 12520</strain>
    </source>
</reference>
<dbReference type="Gene3D" id="3.30.40.250">
    <property type="match status" value="1"/>
</dbReference>
<evidence type="ECO:0000313" key="4">
    <source>
        <dbReference type="Proteomes" id="UP001589619"/>
    </source>
</evidence>
<dbReference type="Proteomes" id="UP001589619">
    <property type="component" value="Unassembled WGS sequence"/>
</dbReference>
<feature type="region of interest" description="Disordered" evidence="1">
    <location>
        <begin position="99"/>
        <end position="129"/>
    </location>
</feature>
<dbReference type="Gene3D" id="3.30.160.660">
    <property type="match status" value="1"/>
</dbReference>
<dbReference type="PANTHER" id="PTHR37809:SF1">
    <property type="entry name" value="RIBOSOMAL PROTEIN S12 METHYLTHIOTRANSFERASE ACCESSORY FACTOR YCAO"/>
    <property type="match status" value="1"/>
</dbReference>
<dbReference type="PANTHER" id="PTHR37809">
    <property type="entry name" value="RIBOSOMAL PROTEIN S12 METHYLTHIOTRANSFERASE ACCESSORY FACTOR YCAO"/>
    <property type="match status" value="1"/>
</dbReference>
<dbReference type="InterPro" id="IPR022291">
    <property type="entry name" value="Bacteriocin_synth_cyclodeHase"/>
</dbReference>
<evidence type="ECO:0000259" key="2">
    <source>
        <dbReference type="PROSITE" id="PS51664"/>
    </source>
</evidence>
<sequence>MKTDVSVIGKGTLADLVRRDLCGDKAPESRSAQMGVLVYDDEHASEYAEAEEQLQLSGIPWLRGIVRSGEGLVGPWVRPGTPGCSLCADTRLLIADSRPGYGQEEMNPDPSGPDLDSLEADSTVESEPSAGLRHVARLLAAEARRVLRGERPRLLERLYAVDLHTLRSSLHTFLPDPSCSLCGTQPDDSAEAARIRLQPRPKAGVGQYRFRPLKDIEAALGQYRDARTGLINAEQADLMAPFASVNMNVPSFAFGNEITAGRSHRYTESYATAALEALERYCGQLPRGKRTVVTDSFNRLGALALDPVRAGLYAQEQYDRPDFPFEPFDPDEPIDWVWGYSFRQERPILVPELLAYYSSGFGGNFVREGSNGCALGGSMEEAILHGILEVAERDAFLMTWYARLPVPRLNPGTAGDPELELMLYKVRAVFGYEVQLFDMTMENGIPAIWALARSAVPGSLNLLCAAGAHLDPARAAKSAVHELAGMLHMLRGAFGEARADAELMYADPSLVQRMEDHVMLYGLPQCEERLDFLLHPARAPKSFQERFGTRPAAAHTDLTDDLRDLLRTFRQLNLEVVVVDQTAPEIARNGLSCVKVLIPGMLPMTFGHHLTRLTGLERLYSVPVRLGYRKKPIAAGQLNPHPHPFL</sequence>
<organism evidence="3 4">
    <name type="scientific">Paenibacillus hodogayensis</name>
    <dbReference type="NCBI Taxonomy" id="279208"/>
    <lineage>
        <taxon>Bacteria</taxon>
        <taxon>Bacillati</taxon>
        <taxon>Bacillota</taxon>
        <taxon>Bacilli</taxon>
        <taxon>Bacillales</taxon>
        <taxon>Paenibacillaceae</taxon>
        <taxon>Paenibacillus</taxon>
    </lineage>
</organism>
<dbReference type="EMBL" id="JBHMAG010000018">
    <property type="protein sequence ID" value="MFB9755366.1"/>
    <property type="molecule type" value="Genomic_DNA"/>
</dbReference>
<evidence type="ECO:0000313" key="3">
    <source>
        <dbReference type="EMBL" id="MFB9755366.1"/>
    </source>
</evidence>
<evidence type="ECO:0000256" key="1">
    <source>
        <dbReference type="SAM" id="MobiDB-lite"/>
    </source>
</evidence>
<dbReference type="RefSeq" id="WP_344908226.1">
    <property type="nucleotide sequence ID" value="NZ_BAAAYO010000006.1"/>
</dbReference>
<dbReference type="Pfam" id="PF02624">
    <property type="entry name" value="YcaO"/>
    <property type="match status" value="1"/>
</dbReference>
<comment type="caution">
    <text evidence="3">The sequence shown here is derived from an EMBL/GenBank/DDBJ whole genome shotgun (WGS) entry which is preliminary data.</text>
</comment>
<feature type="domain" description="YcaO" evidence="2">
    <location>
        <begin position="261"/>
        <end position="646"/>
    </location>
</feature>
<gene>
    <name evidence="3" type="ORF">ACFFNY_27640</name>
</gene>
<dbReference type="PROSITE" id="PS51664">
    <property type="entry name" value="YCAO"/>
    <property type="match status" value="1"/>
</dbReference>
<accession>A0ABV5W4M8</accession>
<dbReference type="NCBIfam" id="TIGR03604">
    <property type="entry name" value="TOMM_cyclo_SagD"/>
    <property type="match status" value="1"/>
</dbReference>
<protein>
    <submittedName>
        <fullName evidence="3">TOMM leader peptide-binding protein</fullName>
    </submittedName>
</protein>
<dbReference type="Gene3D" id="3.30.1330.230">
    <property type="match status" value="1"/>
</dbReference>
<dbReference type="InterPro" id="IPR003776">
    <property type="entry name" value="YcaO-like_dom"/>
</dbReference>
<name>A0ABV5W4M8_9BACL</name>
<dbReference type="Gene3D" id="3.40.50.720">
    <property type="entry name" value="NAD(P)-binding Rossmann-like Domain"/>
    <property type="match status" value="1"/>
</dbReference>
<dbReference type="NCBIfam" id="TIGR03882">
    <property type="entry name" value="cyclo_dehyd_2"/>
    <property type="match status" value="1"/>
</dbReference>
<keyword evidence="4" id="KW-1185">Reference proteome</keyword>